<gene>
    <name evidence="1" type="ORF">AMECASPLE_030422</name>
</gene>
<proteinExistence type="predicted"/>
<accession>A0ABV1A1G5</accession>
<dbReference type="EMBL" id="JAHRIP010078861">
    <property type="protein sequence ID" value="MEQ2312383.1"/>
    <property type="molecule type" value="Genomic_DNA"/>
</dbReference>
<sequence length="83" mass="9508">MTLTGCLLNFEEFQRDFQHFQQQVALHLCQQMEEEEENKYLSGVFWFHHGGTAAASSRWDRISPAGGAFCYLAGILDGFPHRV</sequence>
<evidence type="ECO:0000313" key="1">
    <source>
        <dbReference type="EMBL" id="MEQ2312383.1"/>
    </source>
</evidence>
<keyword evidence="2" id="KW-1185">Reference proteome</keyword>
<reference evidence="1 2" key="1">
    <citation type="submission" date="2021-06" db="EMBL/GenBank/DDBJ databases">
        <authorList>
            <person name="Palmer J.M."/>
        </authorList>
    </citation>
    <scope>NUCLEOTIDE SEQUENCE [LARGE SCALE GENOMIC DNA]</scope>
    <source>
        <strain evidence="1 2">AS_MEX2019</strain>
        <tissue evidence="1">Muscle</tissue>
    </source>
</reference>
<name>A0ABV1A1G5_9TELE</name>
<dbReference type="Proteomes" id="UP001469553">
    <property type="component" value="Unassembled WGS sequence"/>
</dbReference>
<evidence type="ECO:0000313" key="2">
    <source>
        <dbReference type="Proteomes" id="UP001469553"/>
    </source>
</evidence>
<comment type="caution">
    <text evidence="1">The sequence shown here is derived from an EMBL/GenBank/DDBJ whole genome shotgun (WGS) entry which is preliminary data.</text>
</comment>
<protein>
    <submittedName>
        <fullName evidence="1">Uncharacterized protein</fullName>
    </submittedName>
</protein>
<organism evidence="1 2">
    <name type="scientific">Ameca splendens</name>
    <dbReference type="NCBI Taxonomy" id="208324"/>
    <lineage>
        <taxon>Eukaryota</taxon>
        <taxon>Metazoa</taxon>
        <taxon>Chordata</taxon>
        <taxon>Craniata</taxon>
        <taxon>Vertebrata</taxon>
        <taxon>Euteleostomi</taxon>
        <taxon>Actinopterygii</taxon>
        <taxon>Neopterygii</taxon>
        <taxon>Teleostei</taxon>
        <taxon>Neoteleostei</taxon>
        <taxon>Acanthomorphata</taxon>
        <taxon>Ovalentaria</taxon>
        <taxon>Atherinomorphae</taxon>
        <taxon>Cyprinodontiformes</taxon>
        <taxon>Goodeidae</taxon>
        <taxon>Ameca</taxon>
    </lineage>
</organism>